<dbReference type="EMBL" id="CP042469">
    <property type="protein sequence ID" value="QOX65204.1"/>
    <property type="molecule type" value="Genomic_DNA"/>
</dbReference>
<gene>
    <name evidence="1" type="ORF">FRZ06_18530</name>
</gene>
<reference evidence="1" key="1">
    <citation type="submission" date="2019-08" db="EMBL/GenBank/DDBJ databases">
        <title>Genome sequence of Clostridiales bacterium MT110.</title>
        <authorList>
            <person name="Cao J."/>
        </authorList>
    </citation>
    <scope>NUCLEOTIDE SEQUENCE</scope>
    <source>
        <strain evidence="1">MT110</strain>
    </source>
</reference>
<keyword evidence="2" id="KW-1185">Reference proteome</keyword>
<accession>A0ACD1AFV2</accession>
<proteinExistence type="predicted"/>
<evidence type="ECO:0000313" key="1">
    <source>
        <dbReference type="EMBL" id="QOX65204.1"/>
    </source>
</evidence>
<organism evidence="1 2">
    <name type="scientific">Anoxybacterium hadale</name>
    <dbReference type="NCBI Taxonomy" id="3408580"/>
    <lineage>
        <taxon>Bacteria</taxon>
        <taxon>Bacillati</taxon>
        <taxon>Bacillota</taxon>
        <taxon>Clostridia</taxon>
        <taxon>Peptostreptococcales</taxon>
        <taxon>Anaerovoracaceae</taxon>
        <taxon>Anoxybacterium</taxon>
    </lineage>
</organism>
<sequence length="707" mass="76730">METLNMIIDHIPVTAVAGQTILEAALAADIYIPHLCSHPDLHPQGGCKLCVVEVDGKAGLPVTACNTEARDGMTVITKSPIIDKMRSLSMELMLAGHPHDCTSCRSYLNCELQSLMQYLSATGVRMREVHRTAIGINTKNPLIDREMERCIQCGRCVRVCQDLRGVSVLKYKKKDAEAYIGTEEDLPLTDSGCRFCGACVEVCPTGALQDRDGIFRKDLPREQALIPCQAECPAHTDIPRYVRLVKEGRYGEAVAVIREKLPFPHALGYVCTRYCEKGCKRTDLNEAIAIRDLKRFAVENDKTELWKERSKQKPSTGKKVAVIGAGSCGLTAAYYLAKSGHEVTVFERNPKAGGMLAAGIPAYRLPRADLQKEITTIAETGVKIELNHTIENVGKLKQDYDAVLVAVGAQSGKSIPLSGYELGCSLTAVELLRAAAFDGKVSLIEPGKIITVLGGGNVAFDAARVSRRLGASVNVICLEAKDKMLADREEIHQAEEEGVRIYAGKANLSIEGSPGKVAGVKVIDVESFRFEEGKLVVDTIPGTEAVIPSDIIIFATGQKTDLTPKFGLELNKFGYPVLPSGDHSTSLEGVFAAGDAITGTKAVIDAIVGGRSAASEIDRYLGGSGDISEVLLEKETPSPHIGTVEEFARKSRAEASILRSEERQDSFRLVDLGISCSQAGCEAERCLQCDLRNQLQKVRLWNSYQYK</sequence>
<protein>
    <submittedName>
        <fullName evidence="1">FAD-dependent oxidoreductase</fullName>
    </submittedName>
</protein>
<dbReference type="Proteomes" id="UP000594014">
    <property type="component" value="Chromosome"/>
</dbReference>
<name>A0ACD1AFV2_9FIRM</name>
<evidence type="ECO:0000313" key="2">
    <source>
        <dbReference type="Proteomes" id="UP000594014"/>
    </source>
</evidence>